<reference evidence="2 3" key="1">
    <citation type="submission" date="2020-08" db="EMBL/GenBank/DDBJ databases">
        <title>Genomic Encyclopedia of Type Strains, Phase IV (KMG-IV): sequencing the most valuable type-strain genomes for metagenomic binning, comparative biology and taxonomic classification.</title>
        <authorList>
            <person name="Goeker M."/>
        </authorList>
    </citation>
    <scope>NUCLEOTIDE SEQUENCE [LARGE SCALE GENOMIC DNA]</scope>
    <source>
        <strain evidence="2 3">DSM 23447</strain>
    </source>
</reference>
<proteinExistence type="predicted"/>
<feature type="region of interest" description="Disordered" evidence="1">
    <location>
        <begin position="87"/>
        <end position="158"/>
    </location>
</feature>
<evidence type="ECO:0000313" key="3">
    <source>
        <dbReference type="Proteomes" id="UP000547011"/>
    </source>
</evidence>
<name>A0A7W6NDJ5_9HYPH</name>
<feature type="compositionally biased region" description="Acidic residues" evidence="1">
    <location>
        <begin position="131"/>
        <end position="144"/>
    </location>
</feature>
<feature type="region of interest" description="Disordered" evidence="1">
    <location>
        <begin position="1"/>
        <end position="42"/>
    </location>
</feature>
<organism evidence="2 3">
    <name type="scientific">Devosia subaequoris</name>
    <dbReference type="NCBI Taxonomy" id="395930"/>
    <lineage>
        <taxon>Bacteria</taxon>
        <taxon>Pseudomonadati</taxon>
        <taxon>Pseudomonadota</taxon>
        <taxon>Alphaproteobacteria</taxon>
        <taxon>Hyphomicrobiales</taxon>
        <taxon>Devosiaceae</taxon>
        <taxon>Devosia</taxon>
    </lineage>
</organism>
<accession>A0A7W6NDJ5</accession>
<dbReference type="AlphaFoldDB" id="A0A7W6NDJ5"/>
<protein>
    <submittedName>
        <fullName evidence="2">Uncharacterized protein</fullName>
    </submittedName>
</protein>
<comment type="caution">
    <text evidence="2">The sequence shown here is derived from an EMBL/GenBank/DDBJ whole genome shotgun (WGS) entry which is preliminary data.</text>
</comment>
<keyword evidence="3" id="KW-1185">Reference proteome</keyword>
<dbReference type="EMBL" id="JACIEW010000012">
    <property type="protein sequence ID" value="MBB4053894.1"/>
    <property type="molecule type" value="Genomic_DNA"/>
</dbReference>
<evidence type="ECO:0000256" key="1">
    <source>
        <dbReference type="SAM" id="MobiDB-lite"/>
    </source>
</evidence>
<dbReference type="RefSeq" id="WP_183312644.1">
    <property type="nucleotide sequence ID" value="NZ_JACIEW010000012.1"/>
</dbReference>
<gene>
    <name evidence="2" type="ORF">GGR20_003562</name>
</gene>
<dbReference type="Proteomes" id="UP000547011">
    <property type="component" value="Unassembled WGS sequence"/>
</dbReference>
<sequence>MVQNHHHPGSLVPQETNFDNADTPGIAQPYSQSEIEDLLYGDDRPARDRLARLWEMRHEAAERESGDFGGQDPAYMLEELDRAIAELQRDLDNTEETGNIDAAMSSDPADHLDALSPDDTDARDALIGEEVFYEEDEDGPVDDDNAWHGSEEFDPHLN</sequence>
<feature type="compositionally biased region" description="Basic and acidic residues" evidence="1">
    <location>
        <begin position="145"/>
        <end position="158"/>
    </location>
</feature>
<evidence type="ECO:0000313" key="2">
    <source>
        <dbReference type="EMBL" id="MBB4053894.1"/>
    </source>
</evidence>